<keyword evidence="4" id="KW-1185">Reference proteome</keyword>
<dbReference type="InterPro" id="IPR027417">
    <property type="entry name" value="P-loop_NTPase"/>
</dbReference>
<evidence type="ECO:0000256" key="2">
    <source>
        <dbReference type="SAM" id="MobiDB-lite"/>
    </source>
</evidence>
<feature type="compositionally biased region" description="Basic and acidic residues" evidence="2">
    <location>
        <begin position="875"/>
        <end position="887"/>
    </location>
</feature>
<dbReference type="InterPro" id="IPR013496">
    <property type="entry name" value="CHP02680"/>
</dbReference>
<name>A0A3N1H7G9_9PSEU</name>
<dbReference type="NCBIfam" id="TIGR02680">
    <property type="entry name" value="TIGR02680 family protein"/>
    <property type="match status" value="1"/>
</dbReference>
<dbReference type="PANTHER" id="PTHR43941">
    <property type="entry name" value="STRUCTURAL MAINTENANCE OF CHROMOSOMES PROTEIN 2"/>
    <property type="match status" value="1"/>
</dbReference>
<proteinExistence type="predicted"/>
<comment type="caution">
    <text evidence="3">The sequence shown here is derived from an EMBL/GenBank/DDBJ whole genome shotgun (WGS) entry which is preliminary data.</text>
</comment>
<dbReference type="PANTHER" id="PTHR43941:SF1">
    <property type="entry name" value="STRUCTURAL MAINTENANCE OF CHROMOSOMES PROTEIN 2"/>
    <property type="match status" value="1"/>
</dbReference>
<feature type="coiled-coil region" evidence="1">
    <location>
        <begin position="306"/>
        <end position="340"/>
    </location>
</feature>
<dbReference type="Proteomes" id="UP000268727">
    <property type="component" value="Unassembled WGS sequence"/>
</dbReference>
<feature type="region of interest" description="Disordered" evidence="2">
    <location>
        <begin position="365"/>
        <end position="389"/>
    </location>
</feature>
<dbReference type="Gene3D" id="3.40.50.300">
    <property type="entry name" value="P-loop containing nucleotide triphosphate hydrolases"/>
    <property type="match status" value="2"/>
</dbReference>
<dbReference type="OrthoDB" id="8527901at2"/>
<gene>
    <name evidence="3" type="ORF">EDD40_3543</name>
</gene>
<feature type="coiled-coil region" evidence="1">
    <location>
        <begin position="243"/>
        <end position="273"/>
    </location>
</feature>
<sequence length="1357" mass="147582">MTVTGLPRARSGAVPETAARWVPERAGILNVWRYYDEVFTFHKGRLLLRGPNGTGKSKALELLLPFLFDANLRANRLSTFGTSERTMHWNLMGEGATGTTRVGYVWLEFRFPGADGSPDEWFSCGARLAATRHTTAVHPDYFTTGQRIGVPGGLTLTDPNSAPLTTKALEAALGDRGTLHQNAADYRAAVRSTLFPGLSEQRYDALITALLQLRTPKLSQRLDPGLLSTLLSKALPPLGEAEISDLAEGFERLDRQREQLKRLDAEVEAAQHLKTRQRAYAQRVLRAAAAKLISATTELGNLADAAKLSEDQHRRAARRKQEAEERGELLEQRIVETEGRIQGLTGSEAYRKGEQLDRLRTRVREARATAGKRRADATRHHQVARTDTEAADTAARHAEARAATAGALADGASTAAARVGLASVHAEITRVLADPSRSRALLRAAVQARAEQVEAVRAALIQHEVAVNSRRDAERALDEAREALAEVTGRRAESADRREAALAELRAAILTWVAGCRELTFADAEALADLTASETAVLAEVDSAASRVLGPITREETLIGTALENAERDRDALRDEVRRLLTEEDLPPQAPHTRTADRGTMTGAPLWRLVRFADAVPDDVRASVEAALQASGLLDAWVGHDGVVTGHDTFAVPGAVPPAPGHSLADVLVPETDAPVAADVVARLLGGVAYGEDPPGAHPVAIGADGAWRMGNLRGTWRKDEASHIGAVARQRARQRRSTELRERIAASEELIETHTAALRSLTARRSDVEADRRDRPPHTHANAALEDLTRADSAVSSADGVVRRSLDGLAKSEQRVDHALRALTAAAAEHGLPTERNALTAVVAAMDAFRTASDAWIDEHAALLTARREADRTADQARRSRLAADERGEEADDAETVARGLDSELDAVEGTIGADYRKVLDDLAALREQLDSVRREASANQKEIGTLAVRLGELTAQRATDARDRDRATEVRDQAAVRFRHLADGSLPADSGLDGLPAFRQVLTASSGVRAALDAARSIAAAWPSLPHSPKNLGDAAHRLAEEVHASREVLGGRADLQLDSDEDVQVFSAMVDGVRIGASALFDLLRSDAERSREDITGQERELFDRTLTGDTRRHLAARIRQAHDLVDGMNARLERVRTASKVAVRLVWEVSPELPSGTRAARDLLLKDPVRLTEEDRDSLHRFFRDRVEQAKGDETATNWEQQLGQVFDYTAWHRFVVKVDRMNGTGWQPLTKKLHGALSGGEKAIALHLPLFAAVAAHYQAVARAPRVILLDEVFVGVDSVNRGQVFALLSALDLDLVLTSDHEWCTYRELDGIAIHQLISGGDDDAVTTARFVWNGAEVVDEEVAEDGSERR</sequence>
<dbReference type="RefSeq" id="WP_123743886.1">
    <property type="nucleotide sequence ID" value="NZ_RJKM01000001.1"/>
</dbReference>
<evidence type="ECO:0000313" key="4">
    <source>
        <dbReference type="Proteomes" id="UP000268727"/>
    </source>
</evidence>
<accession>A0A3N1H7G9</accession>
<feature type="region of interest" description="Disordered" evidence="2">
    <location>
        <begin position="875"/>
        <end position="898"/>
    </location>
</feature>
<feature type="coiled-coil region" evidence="1">
    <location>
        <begin position="917"/>
        <end position="944"/>
    </location>
</feature>
<keyword evidence="1" id="KW-0175">Coiled coil</keyword>
<dbReference type="CDD" id="cd00267">
    <property type="entry name" value="ABC_ATPase"/>
    <property type="match status" value="1"/>
</dbReference>
<feature type="coiled-coil region" evidence="1">
    <location>
        <begin position="463"/>
        <end position="497"/>
    </location>
</feature>
<protein>
    <submittedName>
        <fullName evidence="3">Uncharacterized protein (TIGR02680 family)</fullName>
    </submittedName>
</protein>
<dbReference type="Pfam" id="PF13558">
    <property type="entry name" value="SbcC_Walker_B"/>
    <property type="match status" value="1"/>
</dbReference>
<dbReference type="SUPFAM" id="SSF52540">
    <property type="entry name" value="P-loop containing nucleoside triphosphate hydrolases"/>
    <property type="match status" value="1"/>
</dbReference>
<organism evidence="3 4">
    <name type="scientific">Saccharothrix texasensis</name>
    <dbReference type="NCBI Taxonomy" id="103734"/>
    <lineage>
        <taxon>Bacteria</taxon>
        <taxon>Bacillati</taxon>
        <taxon>Actinomycetota</taxon>
        <taxon>Actinomycetes</taxon>
        <taxon>Pseudonocardiales</taxon>
        <taxon>Pseudonocardiaceae</taxon>
        <taxon>Saccharothrix</taxon>
    </lineage>
</organism>
<evidence type="ECO:0000256" key="1">
    <source>
        <dbReference type="SAM" id="Coils"/>
    </source>
</evidence>
<evidence type="ECO:0000313" key="3">
    <source>
        <dbReference type="EMBL" id="ROP38202.1"/>
    </source>
</evidence>
<reference evidence="3 4" key="1">
    <citation type="submission" date="2018-11" db="EMBL/GenBank/DDBJ databases">
        <title>Sequencing the genomes of 1000 actinobacteria strains.</title>
        <authorList>
            <person name="Klenk H.-P."/>
        </authorList>
    </citation>
    <scope>NUCLEOTIDE SEQUENCE [LARGE SCALE GENOMIC DNA]</scope>
    <source>
        <strain evidence="3 4">DSM 44231</strain>
    </source>
</reference>
<dbReference type="EMBL" id="RJKM01000001">
    <property type="protein sequence ID" value="ROP38202.1"/>
    <property type="molecule type" value="Genomic_DNA"/>
</dbReference>